<name>A0A5E7V7R7_PSEFL</name>
<evidence type="ECO:0000313" key="2">
    <source>
        <dbReference type="Proteomes" id="UP000381378"/>
    </source>
</evidence>
<dbReference type="AlphaFoldDB" id="A0A5E7V7R7"/>
<protein>
    <submittedName>
        <fullName evidence="1">Uncharacterized protein</fullName>
    </submittedName>
</protein>
<gene>
    <name evidence="1" type="ORF">PS928_04294</name>
</gene>
<dbReference type="Proteomes" id="UP000381378">
    <property type="component" value="Unassembled WGS sequence"/>
</dbReference>
<evidence type="ECO:0000313" key="1">
    <source>
        <dbReference type="EMBL" id="VVQ15694.1"/>
    </source>
</evidence>
<dbReference type="EMBL" id="CABVJF010000017">
    <property type="protein sequence ID" value="VVQ15694.1"/>
    <property type="molecule type" value="Genomic_DNA"/>
</dbReference>
<dbReference type="RefSeq" id="WP_150787215.1">
    <property type="nucleotide sequence ID" value="NZ_CABVJF010000017.1"/>
</dbReference>
<reference evidence="1 2" key="1">
    <citation type="submission" date="2019-09" db="EMBL/GenBank/DDBJ databases">
        <authorList>
            <person name="Chandra G."/>
            <person name="Truman W A."/>
        </authorList>
    </citation>
    <scope>NUCLEOTIDE SEQUENCE [LARGE SCALE GENOMIC DNA]</scope>
    <source>
        <strain evidence="1">PS928</strain>
    </source>
</reference>
<sequence length="182" mass="20657">MDIRPDIQIPSMIKAMIDVVLPAVDPEHKMAQEQARLVIGTLQLIAKRLPLAYRYDVDELNRYVTFAREIAMEMRGSIDTPSCAELERLADRGSEVLDGARTDPPEIESAIFQLRAAVGQLIQDVNAKAPTDVRKTLRQRVLNMSKTELERELALVIDMGFEMDPDKRPVPIEKQLPPIRRK</sequence>
<dbReference type="OrthoDB" id="4761345at2"/>
<accession>A0A5E7V7R7</accession>
<proteinExistence type="predicted"/>
<organism evidence="1 2">
    <name type="scientific">Pseudomonas fluorescens</name>
    <dbReference type="NCBI Taxonomy" id="294"/>
    <lineage>
        <taxon>Bacteria</taxon>
        <taxon>Pseudomonadati</taxon>
        <taxon>Pseudomonadota</taxon>
        <taxon>Gammaproteobacteria</taxon>
        <taxon>Pseudomonadales</taxon>
        <taxon>Pseudomonadaceae</taxon>
        <taxon>Pseudomonas</taxon>
    </lineage>
</organism>